<sequence length="228" mass="26486">MKFIKQEIELTVENVDPPTSFQNYRHGPLLPNTIRALIVGPSSCGKMNLMFALLTNINGIRFHHVYIYSKTLDQPKYKMLSNILSDIEGVQLFTFYENEQVIEPEKALPNSVYILDDILTEGQGVCRSIFARGRHNLIDVCYLAQSYSRVPKQLLRNNANLIVLFKQDETNLKHVYMEHCSSDMSYTEFKDFCTSCWRKGRFNIIVINKDCERDNGHYRHGFDTFVIT</sequence>
<protein>
    <submittedName>
        <fullName evidence="1">Uncharacterized protein</fullName>
    </submittedName>
</protein>
<dbReference type="Proteomes" id="UP000475862">
    <property type="component" value="Unassembled WGS sequence"/>
</dbReference>
<comment type="caution">
    <text evidence="1">The sequence shown here is derived from an EMBL/GenBank/DDBJ whole genome shotgun (WGS) entry which is preliminary data.</text>
</comment>
<organism evidence="1 2">
    <name type="scientific">Aphis glycines</name>
    <name type="common">Soybean aphid</name>
    <dbReference type="NCBI Taxonomy" id="307491"/>
    <lineage>
        <taxon>Eukaryota</taxon>
        <taxon>Metazoa</taxon>
        <taxon>Ecdysozoa</taxon>
        <taxon>Arthropoda</taxon>
        <taxon>Hexapoda</taxon>
        <taxon>Insecta</taxon>
        <taxon>Pterygota</taxon>
        <taxon>Neoptera</taxon>
        <taxon>Paraneoptera</taxon>
        <taxon>Hemiptera</taxon>
        <taxon>Sternorrhyncha</taxon>
        <taxon>Aphidomorpha</taxon>
        <taxon>Aphidoidea</taxon>
        <taxon>Aphididae</taxon>
        <taxon>Aphidini</taxon>
        <taxon>Aphis</taxon>
        <taxon>Aphis</taxon>
    </lineage>
</organism>
<dbReference type="OrthoDB" id="10292427at2759"/>
<accession>A0A6G0T0P3</accession>
<gene>
    <name evidence="1" type="ORF">AGLY_015834</name>
</gene>
<name>A0A6G0T0P3_APHGL</name>
<dbReference type="EMBL" id="VYZN01000076">
    <property type="protein sequence ID" value="KAE9523774.1"/>
    <property type="molecule type" value="Genomic_DNA"/>
</dbReference>
<dbReference type="AlphaFoldDB" id="A0A6G0T0P3"/>
<reference evidence="1 2" key="1">
    <citation type="submission" date="2019-08" db="EMBL/GenBank/DDBJ databases">
        <title>The genome of the soybean aphid Biotype 1, its phylome, world population structure and adaptation to the North American continent.</title>
        <authorList>
            <person name="Giordano R."/>
            <person name="Donthu R.K."/>
            <person name="Hernandez A.G."/>
            <person name="Wright C.L."/>
            <person name="Zimin A.V."/>
        </authorList>
    </citation>
    <scope>NUCLEOTIDE SEQUENCE [LARGE SCALE GENOMIC DNA]</scope>
    <source>
        <tissue evidence="1">Whole aphids</tissue>
    </source>
</reference>
<proteinExistence type="predicted"/>
<evidence type="ECO:0000313" key="1">
    <source>
        <dbReference type="EMBL" id="KAE9523774.1"/>
    </source>
</evidence>
<keyword evidence="2" id="KW-1185">Reference proteome</keyword>
<evidence type="ECO:0000313" key="2">
    <source>
        <dbReference type="Proteomes" id="UP000475862"/>
    </source>
</evidence>